<dbReference type="PROSITE" id="PS00676">
    <property type="entry name" value="SIGMA54_INTERACT_2"/>
    <property type="match status" value="1"/>
</dbReference>
<protein>
    <recommendedName>
        <fullName evidence="1">Putative response regulator NtrX-like</fullName>
    </recommendedName>
</protein>
<dbReference type="SUPFAM" id="SSF52540">
    <property type="entry name" value="P-loop containing nucleoside triphosphate hydrolases"/>
    <property type="match status" value="1"/>
</dbReference>
<evidence type="ECO:0000259" key="11">
    <source>
        <dbReference type="PROSITE" id="PS50110"/>
    </source>
</evidence>
<dbReference type="PANTHER" id="PTHR32071:SF21">
    <property type="entry name" value="TRANSCRIPTIONAL REGULATORY PROTEIN FLGR"/>
    <property type="match status" value="1"/>
</dbReference>
<dbReference type="Gene3D" id="1.10.10.60">
    <property type="entry name" value="Homeodomain-like"/>
    <property type="match status" value="1"/>
</dbReference>
<dbReference type="CDD" id="cd00009">
    <property type="entry name" value="AAA"/>
    <property type="match status" value="1"/>
</dbReference>
<dbReference type="InterPro" id="IPR002197">
    <property type="entry name" value="HTH_Fis"/>
</dbReference>
<dbReference type="InterPro" id="IPR025944">
    <property type="entry name" value="Sigma_54_int_dom_CS"/>
</dbReference>
<dbReference type="SUPFAM" id="SSF52172">
    <property type="entry name" value="CheY-like"/>
    <property type="match status" value="1"/>
</dbReference>
<dbReference type="PROSITE" id="PS50045">
    <property type="entry name" value="SIGMA54_INTERACT_4"/>
    <property type="match status" value="1"/>
</dbReference>
<feature type="modified residue" description="4-aspartylphosphate" evidence="9">
    <location>
        <position position="52"/>
    </location>
</feature>
<gene>
    <name evidence="12" type="ORF">Trichorick_00037</name>
</gene>
<keyword evidence="4" id="KW-0902">Two-component regulatory system</keyword>
<sequence length="421" mass="46152">MRLLIVGDINSEIKKAIDLAQARKVQVMMVGNVEEALDFVREGKGADLVLIDCKYDLGLLIKSMHQEHISTPVIAYGVDCSPAVAVAAIKAGAKEFLPLPPDEKLIAAIFTAISDNTRPLIGTSAAIQEVIAIADKIAPTDANILITGKSGTGKEVFAHYIHEHSTRAQKPFIRVNCAAIPENLLESELFGHEKGAFTGAVARRIGKFEESSGGTLLLDEISEMDIKLQAKLLRAIQEQEIDRVGGTGPIKVDLRIIATSNRNLLEEIANGTFREDLYFRLNIINIELPKLSERKEDIVVLSNNFINKYATNNKLAVKPLSKSAIDKMINYSWPGNVRELENVIHRAVLLSNGEKIQAEDIYLKSESFVGKKIVDVEKELIVNTVGYCLGDLTNAANILGISISTLKEKLELYTNANAINK</sequence>
<accession>A0ABZ0UQ47</accession>
<dbReference type="PANTHER" id="PTHR32071">
    <property type="entry name" value="TRANSCRIPTIONAL REGULATORY PROTEIN"/>
    <property type="match status" value="1"/>
</dbReference>
<keyword evidence="13" id="KW-1185">Reference proteome</keyword>
<dbReference type="PROSITE" id="PS50110">
    <property type="entry name" value="RESPONSE_REGULATORY"/>
    <property type="match status" value="1"/>
</dbReference>
<dbReference type="PROSITE" id="PS00688">
    <property type="entry name" value="SIGMA54_INTERACT_3"/>
    <property type="match status" value="1"/>
</dbReference>
<feature type="domain" description="Response regulatory" evidence="11">
    <location>
        <begin position="2"/>
        <end position="114"/>
    </location>
</feature>
<dbReference type="Proteomes" id="UP001326613">
    <property type="component" value="Chromosome"/>
</dbReference>
<dbReference type="Gene3D" id="3.40.50.300">
    <property type="entry name" value="P-loop containing nucleotide triphosphate hydrolases"/>
    <property type="match status" value="1"/>
</dbReference>
<evidence type="ECO:0000313" key="13">
    <source>
        <dbReference type="Proteomes" id="UP001326613"/>
    </source>
</evidence>
<dbReference type="InterPro" id="IPR002078">
    <property type="entry name" value="Sigma_54_int"/>
</dbReference>
<keyword evidence="6" id="KW-0238">DNA-binding</keyword>
<dbReference type="Gene3D" id="3.40.50.2300">
    <property type="match status" value="1"/>
</dbReference>
<evidence type="ECO:0000259" key="10">
    <source>
        <dbReference type="PROSITE" id="PS50045"/>
    </source>
</evidence>
<dbReference type="Pfam" id="PF00158">
    <property type="entry name" value="Sigma54_activat"/>
    <property type="match status" value="1"/>
</dbReference>
<evidence type="ECO:0000256" key="1">
    <source>
        <dbReference type="ARBA" id="ARBA00014319"/>
    </source>
</evidence>
<feature type="domain" description="Sigma-54 factor interaction" evidence="10">
    <location>
        <begin position="120"/>
        <end position="349"/>
    </location>
</feature>
<dbReference type="InterPro" id="IPR003593">
    <property type="entry name" value="AAA+_ATPase"/>
</dbReference>
<dbReference type="InterPro" id="IPR011006">
    <property type="entry name" value="CheY-like_superfamily"/>
</dbReference>
<dbReference type="Pfam" id="PF02954">
    <property type="entry name" value="HTH_8"/>
    <property type="match status" value="1"/>
</dbReference>
<dbReference type="InterPro" id="IPR001789">
    <property type="entry name" value="Sig_transdc_resp-reg_receiver"/>
</dbReference>
<name>A0ABZ0UQ47_9RICK</name>
<reference evidence="12 13" key="1">
    <citation type="submission" date="2022-10" db="EMBL/GenBank/DDBJ databases">
        <title>Host association and intracellularity evolved multiple times independently in the Rickettsiales.</title>
        <authorList>
            <person name="Castelli M."/>
            <person name="Nardi T."/>
            <person name="Gammuto L."/>
            <person name="Bellinzona G."/>
            <person name="Sabaneyeva E."/>
            <person name="Potekhin A."/>
            <person name="Serra V."/>
            <person name="Petroni G."/>
            <person name="Sassera D."/>
        </authorList>
    </citation>
    <scope>NUCLEOTIDE SEQUENCE [LARGE SCALE GENOMIC DNA]</scope>
    <source>
        <strain evidence="12 13">Kr 154-4</strain>
    </source>
</reference>
<dbReference type="Gene3D" id="1.10.8.60">
    <property type="match status" value="1"/>
</dbReference>
<evidence type="ECO:0000256" key="4">
    <source>
        <dbReference type="ARBA" id="ARBA00023012"/>
    </source>
</evidence>
<proteinExistence type="predicted"/>
<dbReference type="EMBL" id="CP112932">
    <property type="protein sequence ID" value="WPY00167.1"/>
    <property type="molecule type" value="Genomic_DNA"/>
</dbReference>
<keyword evidence="5" id="KW-0805">Transcription regulation</keyword>
<keyword evidence="8" id="KW-0804">Transcription</keyword>
<keyword evidence="7" id="KW-0010">Activator</keyword>
<evidence type="ECO:0000313" key="12">
    <source>
        <dbReference type="EMBL" id="WPY00167.1"/>
    </source>
</evidence>
<dbReference type="RefSeq" id="WP_323738265.1">
    <property type="nucleotide sequence ID" value="NZ_CP112932.1"/>
</dbReference>
<dbReference type="InterPro" id="IPR025943">
    <property type="entry name" value="Sigma_54_int_dom_ATP-bd_2"/>
</dbReference>
<evidence type="ECO:0000256" key="8">
    <source>
        <dbReference type="ARBA" id="ARBA00023163"/>
    </source>
</evidence>
<evidence type="ECO:0000256" key="6">
    <source>
        <dbReference type="ARBA" id="ARBA00023125"/>
    </source>
</evidence>
<keyword evidence="2" id="KW-0547">Nucleotide-binding</keyword>
<dbReference type="SMART" id="SM00382">
    <property type="entry name" value="AAA"/>
    <property type="match status" value="1"/>
</dbReference>
<evidence type="ECO:0000256" key="7">
    <source>
        <dbReference type="ARBA" id="ARBA00023159"/>
    </source>
</evidence>
<evidence type="ECO:0000256" key="5">
    <source>
        <dbReference type="ARBA" id="ARBA00023015"/>
    </source>
</evidence>
<keyword evidence="9" id="KW-0597">Phosphoprotein</keyword>
<dbReference type="InterPro" id="IPR027417">
    <property type="entry name" value="P-loop_NTPase"/>
</dbReference>
<dbReference type="InterPro" id="IPR058031">
    <property type="entry name" value="AAA_lid_NorR"/>
</dbReference>
<organism evidence="12 13">
    <name type="scientific">Candidatus Trichorickettsia mobilis</name>
    <dbReference type="NCBI Taxonomy" id="1346319"/>
    <lineage>
        <taxon>Bacteria</taxon>
        <taxon>Pseudomonadati</taxon>
        <taxon>Pseudomonadota</taxon>
        <taxon>Alphaproteobacteria</taxon>
        <taxon>Rickettsiales</taxon>
        <taxon>Rickettsiaceae</taxon>
        <taxon>Rickettsieae</taxon>
        <taxon>Candidatus Trichorickettsia</taxon>
    </lineage>
</organism>
<keyword evidence="3" id="KW-0067">ATP-binding</keyword>
<evidence type="ECO:0000256" key="3">
    <source>
        <dbReference type="ARBA" id="ARBA00022840"/>
    </source>
</evidence>
<dbReference type="Pfam" id="PF25601">
    <property type="entry name" value="AAA_lid_14"/>
    <property type="match status" value="1"/>
</dbReference>
<evidence type="ECO:0000256" key="9">
    <source>
        <dbReference type="PROSITE-ProRule" id="PRU00169"/>
    </source>
</evidence>
<evidence type="ECO:0000256" key="2">
    <source>
        <dbReference type="ARBA" id="ARBA00022741"/>
    </source>
</evidence>